<sequence>MTADLRFQVIHRSVAELVANEGEVAGRLERAQQLSAGHPDTLAAIERLRPMVQRHRDQLATYLKETGGAEPSGEMTSPLSTAREATALSEVLRDLCLAFHHCALSYGMLYEVALRLYEPRLREIAPKHLKAHADAALSTARLLPGVVASQLAQDGLLCACICPMCSIGACGCVALGTQTLTTAWRDAVPTESEAPAYALPNPRPESQLALAGVQGGELVLAVDGQQVHDYWDVQLAIRKHSLGDEMGLLIQRGSETPREFKCQHVSEYPKT</sequence>
<keyword evidence="2" id="KW-1185">Reference proteome</keyword>
<reference evidence="1 2" key="1">
    <citation type="submission" date="2024-06" db="EMBL/GenBank/DDBJ databases">
        <title>Genomic Encyclopedia of Type Strains, Phase IV (KMG-IV): sequencing the most valuable type-strain genomes for metagenomic binning, comparative biology and taxonomic classification.</title>
        <authorList>
            <person name="Goeker M."/>
        </authorList>
    </citation>
    <scope>NUCLEOTIDE SEQUENCE [LARGE SCALE GENOMIC DNA]</scope>
    <source>
        <strain evidence="1 2">DSM 29846</strain>
    </source>
</reference>
<comment type="caution">
    <text evidence="1">The sequence shown here is derived from an EMBL/GenBank/DDBJ whole genome shotgun (WGS) entry which is preliminary data.</text>
</comment>
<organism evidence="1 2">
    <name type="scientific">Mesorhizobium shonense</name>
    <dbReference type="NCBI Taxonomy" id="1209948"/>
    <lineage>
        <taxon>Bacteria</taxon>
        <taxon>Pseudomonadati</taxon>
        <taxon>Pseudomonadota</taxon>
        <taxon>Alphaproteobacteria</taxon>
        <taxon>Hyphomicrobiales</taxon>
        <taxon>Phyllobacteriaceae</taxon>
        <taxon>Mesorhizobium</taxon>
    </lineage>
</organism>
<dbReference type="SUPFAM" id="SSF50156">
    <property type="entry name" value="PDZ domain-like"/>
    <property type="match status" value="1"/>
</dbReference>
<name>A0ABV2HM96_9HYPH</name>
<evidence type="ECO:0000313" key="2">
    <source>
        <dbReference type="Proteomes" id="UP001549036"/>
    </source>
</evidence>
<dbReference type="InterPro" id="IPR036034">
    <property type="entry name" value="PDZ_sf"/>
</dbReference>
<dbReference type="Proteomes" id="UP001549036">
    <property type="component" value="Unassembled WGS sequence"/>
</dbReference>
<evidence type="ECO:0008006" key="3">
    <source>
        <dbReference type="Google" id="ProtNLM"/>
    </source>
</evidence>
<dbReference type="Gene3D" id="2.30.42.10">
    <property type="match status" value="1"/>
</dbReference>
<proteinExistence type="predicted"/>
<accession>A0ABV2HM96</accession>
<dbReference type="EMBL" id="JBEPLM010000001">
    <property type="protein sequence ID" value="MET3591307.1"/>
    <property type="molecule type" value="Genomic_DNA"/>
</dbReference>
<dbReference type="RefSeq" id="WP_354413803.1">
    <property type="nucleotide sequence ID" value="NZ_JBEPLM010000001.1"/>
</dbReference>
<evidence type="ECO:0000313" key="1">
    <source>
        <dbReference type="EMBL" id="MET3591307.1"/>
    </source>
</evidence>
<protein>
    <recommendedName>
        <fullName evidence="3">PDZ domain-containing protein</fullName>
    </recommendedName>
</protein>
<gene>
    <name evidence="1" type="ORF">ABID26_000686</name>
</gene>